<dbReference type="OrthoDB" id="5341635at2"/>
<feature type="signal peptide" evidence="3">
    <location>
        <begin position="1"/>
        <end position="30"/>
    </location>
</feature>
<sequence>MRRRALGGRALGALALGAGLACAVALPAAAARKVTLVVVSQADDARYAKRRLELAYPGQPQGRALEGVQLAVEDSELELRDAGIELQVREVLLSGAEAVADALRQLQAEQVAHIVADLPPPALRALVRGAEDGLGAAMVFNTALPDDDLRTGGCHPNLLHTAPSQQMEADALAQFLAGRQWRKVLVLQGPLPQDAALGAAWARAAQDHGLHTVATRGFKLGGEGAERDLANVRKLTGEPGHDVVAVLDSDGEFARSVPYATQWPRPVVGAAGLVAQAWHPQWQRYGGMQLNRRFRKLAQRPMQGADWSAWMAGKAVVAALVQAPQSGSAQQLQSLRSGMVFLDGFKGQRLAFRPGDGQLRQPVLLSHGDAVAAMSPLGEAAASGGCPAAAPRQ</sequence>
<evidence type="ECO:0000313" key="5">
    <source>
        <dbReference type="EMBL" id="AVO49798.1"/>
    </source>
</evidence>
<accession>A0A2R3QDE2</accession>
<feature type="chain" id="PRO_5015308730" evidence="3">
    <location>
        <begin position="31"/>
        <end position="393"/>
    </location>
</feature>
<dbReference type="AlphaFoldDB" id="A0A2R3QDE2"/>
<dbReference type="Gene3D" id="3.40.50.2300">
    <property type="match status" value="1"/>
</dbReference>
<evidence type="ECO:0000256" key="1">
    <source>
        <dbReference type="ARBA" id="ARBA00010062"/>
    </source>
</evidence>
<name>A0A2R3QDE2_9BURK</name>
<dbReference type="SUPFAM" id="SSF53822">
    <property type="entry name" value="Periplasmic binding protein-like I"/>
    <property type="match status" value="1"/>
</dbReference>
<organism evidence="5 6">
    <name type="scientific">Melaminivora suipulveris</name>
    <dbReference type="NCBI Taxonomy" id="2109913"/>
    <lineage>
        <taxon>Bacteria</taxon>
        <taxon>Pseudomonadati</taxon>
        <taxon>Pseudomonadota</taxon>
        <taxon>Betaproteobacteria</taxon>
        <taxon>Burkholderiales</taxon>
        <taxon>Comamonadaceae</taxon>
        <taxon>Melaminivora</taxon>
    </lineage>
</organism>
<protein>
    <submittedName>
        <fullName evidence="5">Branched-chain amino acid ABC transporter substrate-binding protein</fullName>
    </submittedName>
</protein>
<dbReference type="PROSITE" id="PS51257">
    <property type="entry name" value="PROKAR_LIPOPROTEIN"/>
    <property type="match status" value="1"/>
</dbReference>
<dbReference type="Proteomes" id="UP000237925">
    <property type="component" value="Chromosome"/>
</dbReference>
<keyword evidence="2 3" id="KW-0732">Signal</keyword>
<gene>
    <name evidence="5" type="ORF">C6568_11435</name>
</gene>
<dbReference type="KEGG" id="mela:C6568_11435"/>
<feature type="domain" description="Leucine-binding protein" evidence="4">
    <location>
        <begin position="63"/>
        <end position="222"/>
    </location>
</feature>
<comment type="similarity">
    <text evidence="1">Belongs to the leucine-binding protein family.</text>
</comment>
<dbReference type="InterPro" id="IPR028082">
    <property type="entry name" value="Peripla_BP_I"/>
</dbReference>
<evidence type="ECO:0000256" key="2">
    <source>
        <dbReference type="ARBA" id="ARBA00022729"/>
    </source>
</evidence>
<dbReference type="Pfam" id="PF13458">
    <property type="entry name" value="Peripla_BP_6"/>
    <property type="match status" value="1"/>
</dbReference>
<evidence type="ECO:0000256" key="3">
    <source>
        <dbReference type="SAM" id="SignalP"/>
    </source>
</evidence>
<dbReference type="EMBL" id="CP027667">
    <property type="protein sequence ID" value="AVO49798.1"/>
    <property type="molecule type" value="Genomic_DNA"/>
</dbReference>
<keyword evidence="6" id="KW-1185">Reference proteome</keyword>
<reference evidence="5 6" key="1">
    <citation type="submission" date="2018-03" db="EMBL/GenBank/DDBJ databases">
        <title>Genome sequencing of Melaminivora sp.</title>
        <authorList>
            <person name="Kim S.-J."/>
            <person name="Heo J."/>
            <person name="Ahn J.-H."/>
            <person name="Kwon S.-W."/>
        </authorList>
    </citation>
    <scope>NUCLEOTIDE SEQUENCE [LARGE SCALE GENOMIC DNA]</scope>
    <source>
        <strain evidence="5 6">SC2-9</strain>
    </source>
</reference>
<proteinExistence type="inferred from homology"/>
<dbReference type="RefSeq" id="WP_106684227.1">
    <property type="nucleotide sequence ID" value="NZ_CP027667.1"/>
</dbReference>
<dbReference type="InterPro" id="IPR028081">
    <property type="entry name" value="Leu-bd"/>
</dbReference>
<evidence type="ECO:0000259" key="4">
    <source>
        <dbReference type="Pfam" id="PF13458"/>
    </source>
</evidence>
<evidence type="ECO:0000313" key="6">
    <source>
        <dbReference type="Proteomes" id="UP000237925"/>
    </source>
</evidence>